<dbReference type="Proteomes" id="UP000078200">
    <property type="component" value="Unassembled WGS sequence"/>
</dbReference>
<name>A0A1A9US45_GLOAU</name>
<sequence>MRRSLQYVHFDNERKMCGVFKVFRKEKKQSMSLLNANYLCPCRLISKFAMDNPEKLCNDDGPNPRLQPDLSENGNSMHTTYRICKGGTQLAGKLLVEQCSLAGQRQKIDVLNKYVLEITKKQALGVQ</sequence>
<protein>
    <submittedName>
        <fullName evidence="1">Uncharacterized protein</fullName>
    </submittedName>
</protein>
<evidence type="ECO:0000313" key="2">
    <source>
        <dbReference type="Proteomes" id="UP000078200"/>
    </source>
</evidence>
<organism evidence="1 2">
    <name type="scientific">Glossina austeni</name>
    <name type="common">Savannah tsetse fly</name>
    <dbReference type="NCBI Taxonomy" id="7395"/>
    <lineage>
        <taxon>Eukaryota</taxon>
        <taxon>Metazoa</taxon>
        <taxon>Ecdysozoa</taxon>
        <taxon>Arthropoda</taxon>
        <taxon>Hexapoda</taxon>
        <taxon>Insecta</taxon>
        <taxon>Pterygota</taxon>
        <taxon>Neoptera</taxon>
        <taxon>Endopterygota</taxon>
        <taxon>Diptera</taxon>
        <taxon>Brachycera</taxon>
        <taxon>Muscomorpha</taxon>
        <taxon>Hippoboscoidea</taxon>
        <taxon>Glossinidae</taxon>
        <taxon>Glossina</taxon>
    </lineage>
</organism>
<proteinExistence type="predicted"/>
<dbReference type="VEuPathDB" id="VectorBase:GAUT013533"/>
<dbReference type="AlphaFoldDB" id="A0A1A9US45"/>
<reference evidence="1" key="1">
    <citation type="submission" date="2020-05" db="UniProtKB">
        <authorList>
            <consortium name="EnsemblMetazoa"/>
        </authorList>
    </citation>
    <scope>IDENTIFICATION</scope>
    <source>
        <strain evidence="1">TTRI</strain>
    </source>
</reference>
<dbReference type="EnsemblMetazoa" id="GAUT013533-RA">
    <property type="protein sequence ID" value="GAUT013533-PA"/>
    <property type="gene ID" value="GAUT013533"/>
</dbReference>
<evidence type="ECO:0000313" key="1">
    <source>
        <dbReference type="EnsemblMetazoa" id="GAUT013533-PA"/>
    </source>
</evidence>
<accession>A0A1A9US45</accession>
<keyword evidence="2" id="KW-1185">Reference proteome</keyword>